<evidence type="ECO:0000313" key="3">
    <source>
        <dbReference type="Proteomes" id="UP000053424"/>
    </source>
</evidence>
<feature type="transmembrane region" description="Helical" evidence="1">
    <location>
        <begin position="232"/>
        <end position="252"/>
    </location>
</feature>
<name>A0A0C3CSE4_HEBCY</name>
<reference evidence="2 3" key="1">
    <citation type="submission" date="2014-04" db="EMBL/GenBank/DDBJ databases">
        <authorList>
            <consortium name="DOE Joint Genome Institute"/>
            <person name="Kuo A."/>
            <person name="Gay G."/>
            <person name="Dore J."/>
            <person name="Kohler A."/>
            <person name="Nagy L.G."/>
            <person name="Floudas D."/>
            <person name="Copeland A."/>
            <person name="Barry K.W."/>
            <person name="Cichocki N."/>
            <person name="Veneault-Fourrey C."/>
            <person name="LaButti K."/>
            <person name="Lindquist E.A."/>
            <person name="Lipzen A."/>
            <person name="Lundell T."/>
            <person name="Morin E."/>
            <person name="Murat C."/>
            <person name="Sun H."/>
            <person name="Tunlid A."/>
            <person name="Henrissat B."/>
            <person name="Grigoriev I.V."/>
            <person name="Hibbett D.S."/>
            <person name="Martin F."/>
            <person name="Nordberg H.P."/>
            <person name="Cantor M.N."/>
            <person name="Hua S.X."/>
        </authorList>
    </citation>
    <scope>NUCLEOTIDE SEQUENCE [LARGE SCALE GENOMIC DNA]</scope>
    <source>
        <strain evidence="3">h7</strain>
    </source>
</reference>
<keyword evidence="1" id="KW-0472">Membrane</keyword>
<dbReference type="STRING" id="686832.A0A0C3CSE4"/>
<gene>
    <name evidence="2" type="ORF">M413DRAFT_7539</name>
</gene>
<accession>A0A0C3CSE4</accession>
<dbReference type="HOGENOM" id="CLU_046025_5_3_1"/>
<sequence length="260" mass="29426">MPNLNTMDTTYGALFIGLILSAVAHRLLWQPLWDYIAADIHVLQTVSKRFMVNEINCKPQFLPFFKVFLLWALDTAHLILCTVGLYHYLISNFNNPDALHKTTWDNRSMVMSSANVTTATSLISHSAFLLIEFGQFILAFIHFGRQIIPWSGSSVHSRVVRRIALEKHVFHLMYLQLYVRGHHWSFGQDLTPIPMCQWVTGTGLGCAAAADIMIAASLCYYLSKSRTGSSRIIAFICVILVRSKLPGFLLAFRTRSNCIL</sequence>
<keyword evidence="1" id="KW-1133">Transmembrane helix</keyword>
<feature type="transmembrane region" description="Helical" evidence="1">
    <location>
        <begin position="199"/>
        <end position="220"/>
    </location>
</feature>
<dbReference type="OrthoDB" id="2738831at2759"/>
<evidence type="ECO:0000256" key="1">
    <source>
        <dbReference type="SAM" id="Phobius"/>
    </source>
</evidence>
<dbReference type="AlphaFoldDB" id="A0A0C3CSE4"/>
<feature type="transmembrane region" description="Helical" evidence="1">
    <location>
        <begin position="122"/>
        <end position="143"/>
    </location>
</feature>
<evidence type="ECO:0000313" key="2">
    <source>
        <dbReference type="EMBL" id="KIM46816.1"/>
    </source>
</evidence>
<feature type="transmembrane region" description="Helical" evidence="1">
    <location>
        <begin position="68"/>
        <end position="89"/>
    </location>
</feature>
<proteinExistence type="predicted"/>
<protein>
    <submittedName>
        <fullName evidence="2">Uncharacterized protein</fullName>
    </submittedName>
</protein>
<keyword evidence="1" id="KW-0812">Transmembrane</keyword>
<organism evidence="2 3">
    <name type="scientific">Hebeloma cylindrosporum</name>
    <dbReference type="NCBI Taxonomy" id="76867"/>
    <lineage>
        <taxon>Eukaryota</taxon>
        <taxon>Fungi</taxon>
        <taxon>Dikarya</taxon>
        <taxon>Basidiomycota</taxon>
        <taxon>Agaricomycotina</taxon>
        <taxon>Agaricomycetes</taxon>
        <taxon>Agaricomycetidae</taxon>
        <taxon>Agaricales</taxon>
        <taxon>Agaricineae</taxon>
        <taxon>Hymenogastraceae</taxon>
        <taxon>Hebeloma</taxon>
    </lineage>
</organism>
<dbReference type="Proteomes" id="UP000053424">
    <property type="component" value="Unassembled WGS sequence"/>
</dbReference>
<dbReference type="EMBL" id="KN831770">
    <property type="protein sequence ID" value="KIM46816.1"/>
    <property type="molecule type" value="Genomic_DNA"/>
</dbReference>
<reference evidence="3" key="2">
    <citation type="submission" date="2015-01" db="EMBL/GenBank/DDBJ databases">
        <title>Evolutionary Origins and Diversification of the Mycorrhizal Mutualists.</title>
        <authorList>
            <consortium name="DOE Joint Genome Institute"/>
            <consortium name="Mycorrhizal Genomics Consortium"/>
            <person name="Kohler A."/>
            <person name="Kuo A."/>
            <person name="Nagy L.G."/>
            <person name="Floudas D."/>
            <person name="Copeland A."/>
            <person name="Barry K.W."/>
            <person name="Cichocki N."/>
            <person name="Veneault-Fourrey C."/>
            <person name="LaButti K."/>
            <person name="Lindquist E.A."/>
            <person name="Lipzen A."/>
            <person name="Lundell T."/>
            <person name="Morin E."/>
            <person name="Murat C."/>
            <person name="Riley R."/>
            <person name="Ohm R."/>
            <person name="Sun H."/>
            <person name="Tunlid A."/>
            <person name="Henrissat B."/>
            <person name="Grigoriev I.V."/>
            <person name="Hibbett D.S."/>
            <person name="Martin F."/>
        </authorList>
    </citation>
    <scope>NUCLEOTIDE SEQUENCE [LARGE SCALE GENOMIC DNA]</scope>
    <source>
        <strain evidence="3">h7</strain>
    </source>
</reference>
<feature type="transmembrane region" description="Helical" evidence="1">
    <location>
        <begin position="12"/>
        <end position="29"/>
    </location>
</feature>
<keyword evidence="3" id="KW-1185">Reference proteome</keyword>